<keyword evidence="2" id="KW-1185">Reference proteome</keyword>
<dbReference type="Proteomes" id="UP000481360">
    <property type="component" value="Unassembled WGS sequence"/>
</dbReference>
<evidence type="ECO:0000313" key="1">
    <source>
        <dbReference type="EMBL" id="NGY58065.1"/>
    </source>
</evidence>
<dbReference type="AlphaFoldDB" id="A0A7C9RLP8"/>
<dbReference type="RefSeq" id="WP_166043888.1">
    <property type="nucleotide sequence ID" value="NZ_JAAMPJ010000001.1"/>
</dbReference>
<evidence type="ECO:0000313" key="2">
    <source>
        <dbReference type="Proteomes" id="UP000481360"/>
    </source>
</evidence>
<accession>A0A7C9RLP8</accession>
<name>A0A7C9RLP8_9PSEU</name>
<proteinExistence type="predicted"/>
<organism evidence="1 2">
    <name type="scientific">Lentzea alba</name>
    <dbReference type="NCBI Taxonomy" id="2714351"/>
    <lineage>
        <taxon>Bacteria</taxon>
        <taxon>Bacillati</taxon>
        <taxon>Actinomycetota</taxon>
        <taxon>Actinomycetes</taxon>
        <taxon>Pseudonocardiales</taxon>
        <taxon>Pseudonocardiaceae</taxon>
        <taxon>Lentzea</taxon>
    </lineage>
</organism>
<protein>
    <submittedName>
        <fullName evidence="1">Uncharacterized protein</fullName>
    </submittedName>
</protein>
<sequence length="208" mass="23259">MATVVPLSLTLEVGGRQCVTQVWALQTGQVADGTERWLLDASAVRWLLDRVADGEISPERAAELVQQVSRWNSGCCYWCDLAAPAYQEALRRHRDAHEQWLLHQRSITPGTHPYLLEAGTVHRWDCAAAPPARGPGHPGADLHAYAAWHGPLDGDLDRIMAELWEETRVSRRITEAELDQWLRLRNHHAGSPWCPRCSPELTGEQAPG</sequence>
<dbReference type="EMBL" id="JAAMPJ010000001">
    <property type="protein sequence ID" value="NGY58065.1"/>
    <property type="molecule type" value="Genomic_DNA"/>
</dbReference>
<reference evidence="1 2" key="1">
    <citation type="submission" date="2020-03" db="EMBL/GenBank/DDBJ databases">
        <title>Isolation and identification of active actinomycetes.</title>
        <authorList>
            <person name="Sun X."/>
        </authorList>
    </citation>
    <scope>NUCLEOTIDE SEQUENCE [LARGE SCALE GENOMIC DNA]</scope>
    <source>
        <strain evidence="1 2">NEAU-D13</strain>
    </source>
</reference>
<gene>
    <name evidence="1" type="ORF">G7043_03860</name>
</gene>
<comment type="caution">
    <text evidence="1">The sequence shown here is derived from an EMBL/GenBank/DDBJ whole genome shotgun (WGS) entry which is preliminary data.</text>
</comment>